<evidence type="ECO:0000313" key="3">
    <source>
        <dbReference type="Proteomes" id="UP001595846"/>
    </source>
</evidence>
<evidence type="ECO:0000313" key="2">
    <source>
        <dbReference type="EMBL" id="MFC3957872.1"/>
    </source>
</evidence>
<protein>
    <submittedName>
        <fullName evidence="2">Uncharacterized protein</fullName>
    </submittedName>
</protein>
<keyword evidence="3" id="KW-1185">Reference proteome</keyword>
<evidence type="ECO:0000256" key="1">
    <source>
        <dbReference type="SAM" id="MobiDB-lite"/>
    </source>
</evidence>
<accession>A0ABD5NLM3</accession>
<dbReference type="GeneID" id="73903251"/>
<sequence length="80" mass="8765">MQEIGLNHRKSTANRQSRNIRGGSPSDDSPEPGQCDTPRCGGSATEITPDGYVCRECAAQLARDYEAAERRDRAGREGRE</sequence>
<organism evidence="2 3">
    <name type="scientific">Halovivax cerinus</name>
    <dbReference type="NCBI Taxonomy" id="1487865"/>
    <lineage>
        <taxon>Archaea</taxon>
        <taxon>Methanobacteriati</taxon>
        <taxon>Methanobacteriota</taxon>
        <taxon>Stenosarchaea group</taxon>
        <taxon>Halobacteria</taxon>
        <taxon>Halobacteriales</taxon>
        <taxon>Natrialbaceae</taxon>
        <taxon>Halovivax</taxon>
    </lineage>
</organism>
<name>A0ABD5NLM3_9EURY</name>
<dbReference type="RefSeq" id="WP_256530563.1">
    <property type="nucleotide sequence ID" value="NZ_CP101824.1"/>
</dbReference>
<feature type="region of interest" description="Disordered" evidence="1">
    <location>
        <begin position="1"/>
        <end position="46"/>
    </location>
</feature>
<dbReference type="EMBL" id="JBHSAQ010000002">
    <property type="protein sequence ID" value="MFC3957872.1"/>
    <property type="molecule type" value="Genomic_DNA"/>
</dbReference>
<gene>
    <name evidence="2" type="ORF">ACFOUR_05735</name>
</gene>
<proteinExistence type="predicted"/>
<dbReference type="AlphaFoldDB" id="A0ABD5NLM3"/>
<dbReference type="Proteomes" id="UP001595846">
    <property type="component" value="Unassembled WGS sequence"/>
</dbReference>
<reference evidence="2 3" key="1">
    <citation type="journal article" date="2019" name="Int. J. Syst. Evol. Microbiol.">
        <title>The Global Catalogue of Microorganisms (GCM) 10K type strain sequencing project: providing services to taxonomists for standard genome sequencing and annotation.</title>
        <authorList>
            <consortium name="The Broad Institute Genomics Platform"/>
            <consortium name="The Broad Institute Genome Sequencing Center for Infectious Disease"/>
            <person name="Wu L."/>
            <person name="Ma J."/>
        </authorList>
    </citation>
    <scope>NUCLEOTIDE SEQUENCE [LARGE SCALE GENOMIC DNA]</scope>
    <source>
        <strain evidence="2 3">IBRC-M 10256</strain>
    </source>
</reference>
<comment type="caution">
    <text evidence="2">The sequence shown here is derived from an EMBL/GenBank/DDBJ whole genome shotgun (WGS) entry which is preliminary data.</text>
</comment>